<dbReference type="RefSeq" id="WP_073274529.1">
    <property type="nucleotide sequence ID" value="NZ_FRAC01000008.1"/>
</dbReference>
<dbReference type="InterPro" id="IPR018062">
    <property type="entry name" value="HTH_AraC-typ_CS"/>
</dbReference>
<dbReference type="SMART" id="SM00342">
    <property type="entry name" value="HTH_ARAC"/>
    <property type="match status" value="1"/>
</dbReference>
<keyword evidence="10" id="KW-1185">Reference proteome</keyword>
<protein>
    <recommendedName>
        <fullName evidence="1">Stage 0 sporulation protein A homolog</fullName>
    </recommendedName>
</protein>
<keyword evidence="6" id="KW-0597">Phosphoprotein</keyword>
<dbReference type="SUPFAM" id="SSF46689">
    <property type="entry name" value="Homeodomain-like"/>
    <property type="match status" value="2"/>
</dbReference>
<feature type="modified residue" description="4-aspartylphosphate" evidence="6">
    <location>
        <position position="55"/>
    </location>
</feature>
<evidence type="ECO:0000256" key="1">
    <source>
        <dbReference type="ARBA" id="ARBA00018672"/>
    </source>
</evidence>
<organism evidence="9 10">
    <name type="scientific">Anaerocolumna jejuensis DSM 15929</name>
    <dbReference type="NCBI Taxonomy" id="1121322"/>
    <lineage>
        <taxon>Bacteria</taxon>
        <taxon>Bacillati</taxon>
        <taxon>Bacillota</taxon>
        <taxon>Clostridia</taxon>
        <taxon>Lachnospirales</taxon>
        <taxon>Lachnospiraceae</taxon>
        <taxon>Anaerocolumna</taxon>
    </lineage>
</organism>
<dbReference type="AlphaFoldDB" id="A0A1M6P4F6"/>
<dbReference type="InterPro" id="IPR009057">
    <property type="entry name" value="Homeodomain-like_sf"/>
</dbReference>
<dbReference type="PROSITE" id="PS00041">
    <property type="entry name" value="HTH_ARAC_FAMILY_1"/>
    <property type="match status" value="1"/>
</dbReference>
<evidence type="ECO:0000256" key="5">
    <source>
        <dbReference type="ARBA" id="ARBA00024867"/>
    </source>
</evidence>
<dbReference type="GO" id="GO:0003700">
    <property type="term" value="F:DNA-binding transcription factor activity"/>
    <property type="evidence" value="ECO:0007669"/>
    <property type="project" value="InterPro"/>
</dbReference>
<keyword evidence="3" id="KW-0238">DNA-binding</keyword>
<evidence type="ECO:0000256" key="2">
    <source>
        <dbReference type="ARBA" id="ARBA00023015"/>
    </source>
</evidence>
<dbReference type="PANTHER" id="PTHR43280:SF2">
    <property type="entry name" value="HTH-TYPE TRANSCRIPTIONAL REGULATOR EXSA"/>
    <property type="match status" value="1"/>
</dbReference>
<dbReference type="Gene3D" id="3.40.50.2300">
    <property type="match status" value="1"/>
</dbReference>
<name>A0A1M6P4F6_9FIRM</name>
<comment type="function">
    <text evidence="5">May play the central regulatory role in sporulation. It may be an element of the effector pathway responsible for the activation of sporulation genes in response to nutritional stress. Spo0A may act in concert with spo0H (a sigma factor) to control the expression of some genes that are critical to the sporulation process.</text>
</comment>
<dbReference type="PROSITE" id="PS01124">
    <property type="entry name" value="HTH_ARAC_FAMILY_2"/>
    <property type="match status" value="1"/>
</dbReference>
<dbReference type="InterPro" id="IPR011006">
    <property type="entry name" value="CheY-like_superfamily"/>
</dbReference>
<dbReference type="EMBL" id="FRAC01000008">
    <property type="protein sequence ID" value="SHK02814.1"/>
    <property type="molecule type" value="Genomic_DNA"/>
</dbReference>
<feature type="domain" description="HTH araC/xylS-type" evidence="7">
    <location>
        <begin position="424"/>
        <end position="522"/>
    </location>
</feature>
<dbReference type="GO" id="GO:0043565">
    <property type="term" value="F:sequence-specific DNA binding"/>
    <property type="evidence" value="ECO:0007669"/>
    <property type="project" value="InterPro"/>
</dbReference>
<gene>
    <name evidence="9" type="ORF">SAMN02745136_01588</name>
</gene>
<keyword evidence="2" id="KW-0805">Transcription regulation</keyword>
<dbReference type="Gene3D" id="1.10.10.60">
    <property type="entry name" value="Homeodomain-like"/>
    <property type="match status" value="2"/>
</dbReference>
<dbReference type="GO" id="GO:0000160">
    <property type="term" value="P:phosphorelay signal transduction system"/>
    <property type="evidence" value="ECO:0007669"/>
    <property type="project" value="InterPro"/>
</dbReference>
<accession>A0A1M6P4F6</accession>
<dbReference type="Pfam" id="PF12833">
    <property type="entry name" value="HTH_18"/>
    <property type="match status" value="1"/>
</dbReference>
<evidence type="ECO:0000256" key="4">
    <source>
        <dbReference type="ARBA" id="ARBA00023163"/>
    </source>
</evidence>
<dbReference type="InterPro" id="IPR020449">
    <property type="entry name" value="Tscrpt_reg_AraC-type_HTH"/>
</dbReference>
<dbReference type="PANTHER" id="PTHR43280">
    <property type="entry name" value="ARAC-FAMILY TRANSCRIPTIONAL REGULATOR"/>
    <property type="match status" value="1"/>
</dbReference>
<reference evidence="9 10" key="1">
    <citation type="submission" date="2016-11" db="EMBL/GenBank/DDBJ databases">
        <authorList>
            <person name="Jaros S."/>
            <person name="Januszkiewicz K."/>
            <person name="Wedrychowicz H."/>
        </authorList>
    </citation>
    <scope>NUCLEOTIDE SEQUENCE [LARGE SCALE GENOMIC DNA]</scope>
    <source>
        <strain evidence="9 10">DSM 15929</strain>
    </source>
</reference>
<keyword evidence="4" id="KW-0804">Transcription</keyword>
<dbReference type="STRING" id="1121322.SAMN02745136_01588"/>
<dbReference type="Proteomes" id="UP000184386">
    <property type="component" value="Unassembled WGS sequence"/>
</dbReference>
<evidence type="ECO:0000313" key="9">
    <source>
        <dbReference type="EMBL" id="SHK02814.1"/>
    </source>
</evidence>
<sequence>MIQVLIVDDEVLCAEGVKCTVDWKKLGVDKVYTAYSMKQAQKVFEEQEIHIILCDVEMPKGSGFDLLKWVKDKKLTPVSILLTSYAEFHYAKQAIELGVIEYLLKPIEQGELLEVFQKAVQTVIEKREKEKNVRLAGYWNEAERSRVQHFWRAVLSKEIDQDSTAIMGQAQREHLVFNENNRYLPILFEVFASDTNRDWTDLAETLQYSLQEAEYNEWEQVVLAYHDNCLLSIISCAGDFQEYDKKLREGCNSFVRNCRKKHNLLAACYMGEFRESGELARQYEKLLQLERNNVTEYAGVFDYRSVQTINYTRPNIEYWTDLFTEGNYEKAYNEIEIYVNNLACENRVNGEVLNNIFHDVLQAFYIAVDRKGVQAHLLFQDEESLKLYKSATNSVRDFKCWAYYMIQKASAYVELAANKDKVITRVKQYIKANLNEELNRKQLAEYVYLSCDYLSRIFKQETGVQLTEYITQKRIQEAKRLLKETDRTIGEIAFSVGYSNWAYFSKVFREKNGETPAQFRCHYRSGR</sequence>
<dbReference type="CDD" id="cd17536">
    <property type="entry name" value="REC_YesN-like"/>
    <property type="match status" value="1"/>
</dbReference>
<dbReference type="InterPro" id="IPR018060">
    <property type="entry name" value="HTH_AraC"/>
</dbReference>
<evidence type="ECO:0000313" key="10">
    <source>
        <dbReference type="Proteomes" id="UP000184386"/>
    </source>
</evidence>
<dbReference type="SUPFAM" id="SSF52172">
    <property type="entry name" value="CheY-like"/>
    <property type="match status" value="1"/>
</dbReference>
<evidence type="ECO:0000256" key="3">
    <source>
        <dbReference type="ARBA" id="ARBA00023125"/>
    </source>
</evidence>
<evidence type="ECO:0000256" key="6">
    <source>
        <dbReference type="PROSITE-ProRule" id="PRU00169"/>
    </source>
</evidence>
<dbReference type="Pfam" id="PF00072">
    <property type="entry name" value="Response_reg"/>
    <property type="match status" value="1"/>
</dbReference>
<evidence type="ECO:0000259" key="8">
    <source>
        <dbReference type="PROSITE" id="PS50110"/>
    </source>
</evidence>
<proteinExistence type="predicted"/>
<dbReference type="InterPro" id="IPR001789">
    <property type="entry name" value="Sig_transdc_resp-reg_receiver"/>
</dbReference>
<dbReference type="SMART" id="SM00448">
    <property type="entry name" value="REC"/>
    <property type="match status" value="1"/>
</dbReference>
<evidence type="ECO:0000259" key="7">
    <source>
        <dbReference type="PROSITE" id="PS01124"/>
    </source>
</evidence>
<feature type="domain" description="Response regulatory" evidence="8">
    <location>
        <begin position="3"/>
        <end position="120"/>
    </location>
</feature>
<dbReference type="PRINTS" id="PR00032">
    <property type="entry name" value="HTHARAC"/>
</dbReference>
<dbReference type="PROSITE" id="PS50110">
    <property type="entry name" value="RESPONSE_REGULATORY"/>
    <property type="match status" value="1"/>
</dbReference>